<feature type="region of interest" description="Disordered" evidence="1">
    <location>
        <begin position="1"/>
        <end position="20"/>
    </location>
</feature>
<name>A0A0F7UEQ5_NEOCL</name>
<protein>
    <submittedName>
        <fullName evidence="2">Uncharacterized protein</fullName>
    </submittedName>
</protein>
<feature type="compositionally biased region" description="Basic and acidic residues" evidence="1">
    <location>
        <begin position="1"/>
        <end position="11"/>
    </location>
</feature>
<gene>
    <name evidence="2" type="ORF">BN1204_032960</name>
</gene>
<dbReference type="EMBL" id="LN714483">
    <property type="protein sequence ID" value="CEL67496.1"/>
    <property type="molecule type" value="Genomic_DNA"/>
</dbReference>
<sequence>MFPPDTAERSRVVSSFSKGISPQDANTVHDRLYKEALANRHRKEKLNEIDTEAEIMAAATNKPRRGYPDDKLYRDAETKRELLQSLERKADDELRNLREAPKFGPRSRAVYRKKMAKQLRAAVDACQPDRPGSLTLQASLIGCLFQCLGIFHEDHMGEFFRDGKEGKEADPAPKEVARNQPRTNEKSGLFKIVRDLQAPTRLATEKLLADKLAEKLDVEGEGEIFVDRLFSFLAAVTTEHSDLRPRWAGVDSSQQLGCVDFDCLHKTAKELHSLGVGRTDGRSGPRSPISRQDVEKIGTKHLEFQFPSAEIAFDDLGEFADALTNAMDGVTFHPQINPLSEVIAKRSREREAQRQQGHLSLPDRLIARVNREIKCR</sequence>
<accession>A0A0F7UEQ5</accession>
<evidence type="ECO:0000313" key="2">
    <source>
        <dbReference type="EMBL" id="CEL67496.1"/>
    </source>
</evidence>
<proteinExistence type="predicted"/>
<evidence type="ECO:0000256" key="1">
    <source>
        <dbReference type="SAM" id="MobiDB-lite"/>
    </source>
</evidence>
<organism evidence="2">
    <name type="scientific">Neospora caninum (strain Liverpool)</name>
    <dbReference type="NCBI Taxonomy" id="572307"/>
    <lineage>
        <taxon>Eukaryota</taxon>
        <taxon>Sar</taxon>
        <taxon>Alveolata</taxon>
        <taxon>Apicomplexa</taxon>
        <taxon>Conoidasida</taxon>
        <taxon>Coccidia</taxon>
        <taxon>Eucoccidiorida</taxon>
        <taxon>Eimeriorina</taxon>
        <taxon>Sarcocystidae</taxon>
        <taxon>Neospora</taxon>
    </lineage>
</organism>
<dbReference type="AlphaFoldDB" id="A0A0F7UEQ5"/>
<reference evidence="2" key="1">
    <citation type="journal article" date="2015" name="PLoS ONE">
        <title>Comprehensive Evaluation of Toxoplasma gondii VEG and Neospora caninum LIV Genomes with Tachyzoite Stage Transcriptome and Proteome Defines Novel Transcript Features.</title>
        <authorList>
            <person name="Ramaprasad A."/>
            <person name="Mourier T."/>
            <person name="Naeem R."/>
            <person name="Malas T.B."/>
            <person name="Moussa E."/>
            <person name="Panigrahi A."/>
            <person name="Vermont S.J."/>
            <person name="Otto T.D."/>
            <person name="Wastling J."/>
            <person name="Pain A."/>
        </authorList>
    </citation>
    <scope>NUCLEOTIDE SEQUENCE</scope>
    <source>
        <strain evidence="2">Liverpool</strain>
    </source>
</reference>